<feature type="compositionally biased region" description="Acidic residues" evidence="1">
    <location>
        <begin position="62"/>
        <end position="76"/>
    </location>
</feature>
<accession>A0A4Z2GFB2</accession>
<feature type="region of interest" description="Disordered" evidence="1">
    <location>
        <begin position="1"/>
        <end position="98"/>
    </location>
</feature>
<keyword evidence="3" id="KW-1185">Reference proteome</keyword>
<protein>
    <submittedName>
        <fullName evidence="2">Uncharacterized protein</fullName>
    </submittedName>
</protein>
<feature type="region of interest" description="Disordered" evidence="1">
    <location>
        <begin position="116"/>
        <end position="180"/>
    </location>
</feature>
<comment type="caution">
    <text evidence="2">The sequence shown here is derived from an EMBL/GenBank/DDBJ whole genome shotgun (WGS) entry which is preliminary data.</text>
</comment>
<feature type="compositionally biased region" description="Low complexity" evidence="1">
    <location>
        <begin position="163"/>
        <end position="177"/>
    </location>
</feature>
<dbReference type="EMBL" id="SRLO01000584">
    <property type="protein sequence ID" value="TNN51394.1"/>
    <property type="molecule type" value="Genomic_DNA"/>
</dbReference>
<feature type="compositionally biased region" description="Basic and acidic residues" evidence="1">
    <location>
        <begin position="24"/>
        <end position="61"/>
    </location>
</feature>
<name>A0A4Z2GFB2_9TELE</name>
<evidence type="ECO:0000256" key="1">
    <source>
        <dbReference type="SAM" id="MobiDB-lite"/>
    </source>
</evidence>
<gene>
    <name evidence="2" type="ORF">EYF80_038431</name>
</gene>
<feature type="compositionally biased region" description="Polar residues" evidence="1">
    <location>
        <begin position="1"/>
        <end position="18"/>
    </location>
</feature>
<evidence type="ECO:0000313" key="3">
    <source>
        <dbReference type="Proteomes" id="UP000314294"/>
    </source>
</evidence>
<organism evidence="2 3">
    <name type="scientific">Liparis tanakae</name>
    <name type="common">Tanaka's snailfish</name>
    <dbReference type="NCBI Taxonomy" id="230148"/>
    <lineage>
        <taxon>Eukaryota</taxon>
        <taxon>Metazoa</taxon>
        <taxon>Chordata</taxon>
        <taxon>Craniata</taxon>
        <taxon>Vertebrata</taxon>
        <taxon>Euteleostomi</taxon>
        <taxon>Actinopterygii</taxon>
        <taxon>Neopterygii</taxon>
        <taxon>Teleostei</taxon>
        <taxon>Neoteleostei</taxon>
        <taxon>Acanthomorphata</taxon>
        <taxon>Eupercaria</taxon>
        <taxon>Perciformes</taxon>
        <taxon>Cottioidei</taxon>
        <taxon>Cottales</taxon>
        <taxon>Liparidae</taxon>
        <taxon>Liparis</taxon>
    </lineage>
</organism>
<feature type="compositionally biased region" description="Basic and acidic residues" evidence="1">
    <location>
        <begin position="80"/>
        <end position="92"/>
    </location>
</feature>
<proteinExistence type="predicted"/>
<feature type="compositionally biased region" description="Basic and acidic residues" evidence="1">
    <location>
        <begin position="126"/>
        <end position="147"/>
    </location>
</feature>
<reference evidence="2 3" key="1">
    <citation type="submission" date="2019-03" db="EMBL/GenBank/DDBJ databases">
        <title>First draft genome of Liparis tanakae, snailfish: a comprehensive survey of snailfish specific genes.</title>
        <authorList>
            <person name="Kim W."/>
            <person name="Song I."/>
            <person name="Jeong J.-H."/>
            <person name="Kim D."/>
            <person name="Kim S."/>
            <person name="Ryu S."/>
            <person name="Song J.Y."/>
            <person name="Lee S.K."/>
        </authorList>
    </citation>
    <scope>NUCLEOTIDE SEQUENCE [LARGE SCALE GENOMIC DNA]</scope>
    <source>
        <tissue evidence="2">Muscle</tissue>
    </source>
</reference>
<evidence type="ECO:0000313" key="2">
    <source>
        <dbReference type="EMBL" id="TNN51394.1"/>
    </source>
</evidence>
<dbReference type="AlphaFoldDB" id="A0A4Z2GFB2"/>
<sequence length="283" mass="31127">MKSPRNQQDSEKTISTGISRKPTRKSEKARERMRRLEPARFGKEDINRHQQEAHQEVRDSQGEDEEVVGDGDDDQQVESCSEHRDERQKSVNKDAIGLRFPAGLVEEEWKAELSAFSRLHPGEPASFRKEEINRHQQEAHQEVRDSQGEDEEYCSSRTRLEAAQDASHSSQSSDTHAPCCPRAAADLSAEDGAVDRTVGRGSPGVETRVSLFLPEQHFGPLVAAQVPPDLVAHNGGGGTLGDVVLLGAHGAAQAALTFSISQRATLSVCRADKFAIDEKSQRT</sequence>
<dbReference type="Proteomes" id="UP000314294">
    <property type="component" value="Unassembled WGS sequence"/>
</dbReference>